<organism evidence="2 4">
    <name type="scientific">Rufibacter glacialis</name>
    <dbReference type="NCBI Taxonomy" id="1259555"/>
    <lineage>
        <taxon>Bacteria</taxon>
        <taxon>Pseudomonadati</taxon>
        <taxon>Bacteroidota</taxon>
        <taxon>Cytophagia</taxon>
        <taxon>Cytophagales</taxon>
        <taxon>Hymenobacteraceae</taxon>
        <taxon>Rufibacter</taxon>
    </lineage>
</organism>
<reference evidence="3 5" key="3">
    <citation type="submission" date="2024-08" db="EMBL/GenBank/DDBJ databases">
        <authorList>
            <person name="Wei W."/>
        </authorList>
    </citation>
    <scope>NUCLEOTIDE SEQUENCE [LARGE SCALE GENOMIC DNA]</scope>
    <source>
        <strain evidence="3 5">XU2</strain>
    </source>
</reference>
<feature type="transmembrane region" description="Helical" evidence="1">
    <location>
        <begin position="58"/>
        <end position="77"/>
    </location>
</feature>
<dbReference type="RefSeq" id="WP_149098371.1">
    <property type="nucleotide sequence ID" value="NZ_BMMG01000003.1"/>
</dbReference>
<dbReference type="Proteomes" id="UP000323866">
    <property type="component" value="Unassembled WGS sequence"/>
</dbReference>
<dbReference type="AlphaFoldDB" id="A0A5M8QGT4"/>
<feature type="transmembrane region" description="Helical" evidence="1">
    <location>
        <begin position="366"/>
        <end position="387"/>
    </location>
</feature>
<evidence type="ECO:0000313" key="3">
    <source>
        <dbReference type="EMBL" id="MFA1770336.1"/>
    </source>
</evidence>
<dbReference type="OrthoDB" id="892253at2"/>
<feature type="transmembrane region" description="Helical" evidence="1">
    <location>
        <begin position="283"/>
        <end position="301"/>
    </location>
</feature>
<sequence>MQPTPAPKALLPPASAFQRLLPLFLILGLGLMYVLLPTQNSSSDAYDYAASVRWQEDLWQPHHLLYNVTGLGLYTLLQNLGFKVAPLPLLQFLNGVLAAGSLVVLWRVLAQLQPSVKVQAGLVLLAGASFGTMRYATENETYVLPLFFSGLGSLYWLRYHHKGQASDLVWSSFWAAFACLYHQVHFFWWLGLFFSSVFFSTHKKRLVLVWFGLPALVVPLGYAVALLLQEIPFTQALTFVFKGFYQGQVDTQITYKNFLLTGISFGRTFLEVHGRIPFLLKHHWVYIMFGMTTLVLGALFLKRIKIGRNWENLRHRPVFKTHGGIMGLQLLFAWFAVGNAEFMVMVPWLMAVLLACGTYHRSRALFLAGSGLLVWNLSFGLVPLHLYSFTNFPCLSQVVLQQPKATFFLQDENGFDTFFFYHTGHYPAHTYETEAAPEVLTQALAVARAQGQPVLTDFNQEPAVLSRKWFVARPFAASFFKNYRLTPIASCPTFYGAGPLYLVSDLTP</sequence>
<protein>
    <recommendedName>
        <fullName evidence="6">Glycosyltransferase RgtA/B/C/D-like domain-containing protein</fullName>
    </recommendedName>
</protein>
<name>A0A5M8QGT4_9BACT</name>
<feature type="transmembrane region" description="Helical" evidence="1">
    <location>
        <begin position="89"/>
        <end position="110"/>
    </location>
</feature>
<evidence type="ECO:0000313" key="4">
    <source>
        <dbReference type="Proteomes" id="UP000323866"/>
    </source>
</evidence>
<evidence type="ECO:0000256" key="1">
    <source>
        <dbReference type="SAM" id="Phobius"/>
    </source>
</evidence>
<feature type="transmembrane region" description="Helical" evidence="1">
    <location>
        <begin position="206"/>
        <end position="228"/>
    </location>
</feature>
<dbReference type="EMBL" id="VKKZ01000020">
    <property type="protein sequence ID" value="KAA6434428.1"/>
    <property type="molecule type" value="Genomic_DNA"/>
</dbReference>
<comment type="caution">
    <text evidence="2">The sequence shown here is derived from an EMBL/GenBank/DDBJ whole genome shotgun (WGS) entry which is preliminary data.</text>
</comment>
<dbReference type="Proteomes" id="UP001570846">
    <property type="component" value="Unassembled WGS sequence"/>
</dbReference>
<proteinExistence type="predicted"/>
<reference evidence="2 4" key="1">
    <citation type="submission" date="2019-07" db="EMBL/GenBank/DDBJ databases">
        <authorList>
            <person name="Qu J.-H."/>
        </authorList>
    </citation>
    <scope>NUCLEOTIDE SEQUENCE [LARGE SCALE GENOMIC DNA]</scope>
    <source>
        <strain evidence="2 4">MDT1-10-3</strain>
    </source>
</reference>
<feature type="transmembrane region" description="Helical" evidence="1">
    <location>
        <begin position="171"/>
        <end position="194"/>
    </location>
</feature>
<evidence type="ECO:0000313" key="5">
    <source>
        <dbReference type="Proteomes" id="UP001570846"/>
    </source>
</evidence>
<dbReference type="EMBL" id="JBGOGF010000002">
    <property type="protein sequence ID" value="MFA1770336.1"/>
    <property type="molecule type" value="Genomic_DNA"/>
</dbReference>
<feature type="transmembrane region" description="Helical" evidence="1">
    <location>
        <begin position="20"/>
        <end position="38"/>
    </location>
</feature>
<evidence type="ECO:0008006" key="6">
    <source>
        <dbReference type="Google" id="ProtNLM"/>
    </source>
</evidence>
<keyword evidence="1" id="KW-0472">Membrane</keyword>
<evidence type="ECO:0000313" key="2">
    <source>
        <dbReference type="EMBL" id="KAA6434428.1"/>
    </source>
</evidence>
<reference evidence="2 4" key="2">
    <citation type="submission" date="2019-09" db="EMBL/GenBank/DDBJ databases">
        <title>A bacterium isolated from glacier soil.</title>
        <authorList>
            <person name="Liu Q."/>
        </authorList>
    </citation>
    <scope>NUCLEOTIDE SEQUENCE [LARGE SCALE GENOMIC DNA]</scope>
    <source>
        <strain evidence="2 4">MDT1-10-3</strain>
    </source>
</reference>
<feature type="transmembrane region" description="Helical" evidence="1">
    <location>
        <begin position="142"/>
        <end position="159"/>
    </location>
</feature>
<accession>A0A5M8QGT4</accession>
<gene>
    <name evidence="3" type="ORF">ACD591_03460</name>
    <name evidence="2" type="ORF">FOE74_09535</name>
</gene>
<keyword evidence="5" id="KW-1185">Reference proteome</keyword>
<keyword evidence="1" id="KW-1133">Transmembrane helix</keyword>
<keyword evidence="1" id="KW-0812">Transmembrane</keyword>